<comment type="subcellular location">
    <subcellularLocation>
        <location evidence="1">Cell membrane</location>
        <topology evidence="1">Multi-pass membrane protein</topology>
    </subcellularLocation>
</comment>
<dbReference type="InterPro" id="IPR004626">
    <property type="entry name" value="RarD"/>
</dbReference>
<keyword evidence="5 8" id="KW-0812">Transmembrane</keyword>
<dbReference type="AlphaFoldDB" id="A0A4Y7RI75"/>
<dbReference type="EMBL" id="QFGA01000001">
    <property type="protein sequence ID" value="TEB08439.1"/>
    <property type="molecule type" value="Genomic_DNA"/>
</dbReference>
<evidence type="ECO:0000256" key="7">
    <source>
        <dbReference type="ARBA" id="ARBA00023136"/>
    </source>
</evidence>
<evidence type="ECO:0000313" key="10">
    <source>
        <dbReference type="EMBL" id="TEB08439.1"/>
    </source>
</evidence>
<sequence length="332" mass="37160">MKTEQTDERLTGMAATAGAYLLWGILPLYWKLVDLVPPLEILAQRITWSFFFMALVLLSTRKFKDFWGELCEISCKLKKLSGIVIASLLISVNWLTYIWAVNSNHIIDTSLGYYINPLVSVLLGIIILKEKLSFWQMVSFFLAMLGVLNLTFHFGAIPWVALILAITFGLYGLCKKMIQLGAITGITLETLIMTPFALLYLNYVHNHGALFFGFGHPGISVLLAGAGVVTAVPLILFASGARRLPLSTMGFLQYIAPTIALLLGVFIFHEPFTTVHMVSFVFIWVALTVFSLARTRLFIQLESVILKKNIFQRFNREKLTPLTGEQGSVSKK</sequence>
<evidence type="ECO:0000256" key="8">
    <source>
        <dbReference type="SAM" id="Phobius"/>
    </source>
</evidence>
<evidence type="ECO:0000256" key="6">
    <source>
        <dbReference type="ARBA" id="ARBA00022989"/>
    </source>
</evidence>
<evidence type="ECO:0000256" key="4">
    <source>
        <dbReference type="ARBA" id="ARBA00022475"/>
    </source>
</evidence>
<keyword evidence="4" id="KW-1003">Cell membrane</keyword>
<feature type="transmembrane region" description="Helical" evidence="8">
    <location>
        <begin position="42"/>
        <end position="59"/>
    </location>
</feature>
<keyword evidence="11" id="KW-1185">Reference proteome</keyword>
<feature type="domain" description="EamA" evidence="9">
    <location>
        <begin position="12"/>
        <end position="149"/>
    </location>
</feature>
<feature type="transmembrane region" description="Helical" evidence="8">
    <location>
        <begin position="251"/>
        <end position="269"/>
    </location>
</feature>
<accession>A0A4Y7RI75</accession>
<evidence type="ECO:0000256" key="2">
    <source>
        <dbReference type="ARBA" id="ARBA00007362"/>
    </source>
</evidence>
<evidence type="ECO:0000256" key="1">
    <source>
        <dbReference type="ARBA" id="ARBA00004651"/>
    </source>
</evidence>
<feature type="transmembrane region" description="Helical" evidence="8">
    <location>
        <begin position="221"/>
        <end position="239"/>
    </location>
</feature>
<keyword evidence="6 8" id="KW-1133">Transmembrane helix</keyword>
<gene>
    <name evidence="10" type="ORF">Psch_02002</name>
</gene>
<dbReference type="Pfam" id="PF00892">
    <property type="entry name" value="EamA"/>
    <property type="match status" value="1"/>
</dbReference>
<feature type="transmembrane region" description="Helical" evidence="8">
    <location>
        <begin position="156"/>
        <end position="173"/>
    </location>
</feature>
<evidence type="ECO:0000259" key="9">
    <source>
        <dbReference type="Pfam" id="PF00892"/>
    </source>
</evidence>
<dbReference type="InterPro" id="IPR037185">
    <property type="entry name" value="EmrE-like"/>
</dbReference>
<protein>
    <submittedName>
        <fullName evidence="10">EamA-like transporter family protein</fullName>
    </submittedName>
</protein>
<dbReference type="NCBIfam" id="TIGR00688">
    <property type="entry name" value="rarD"/>
    <property type="match status" value="1"/>
</dbReference>
<dbReference type="Proteomes" id="UP000298324">
    <property type="component" value="Unassembled WGS sequence"/>
</dbReference>
<evidence type="ECO:0000256" key="3">
    <source>
        <dbReference type="ARBA" id="ARBA00022448"/>
    </source>
</evidence>
<dbReference type="InterPro" id="IPR000620">
    <property type="entry name" value="EamA_dom"/>
</dbReference>
<comment type="similarity">
    <text evidence="2">Belongs to the EamA transporter family.</text>
</comment>
<organism evidence="10 11">
    <name type="scientific">Pelotomaculum schinkii</name>
    <dbReference type="NCBI Taxonomy" id="78350"/>
    <lineage>
        <taxon>Bacteria</taxon>
        <taxon>Bacillati</taxon>
        <taxon>Bacillota</taxon>
        <taxon>Clostridia</taxon>
        <taxon>Eubacteriales</taxon>
        <taxon>Desulfotomaculaceae</taxon>
        <taxon>Pelotomaculum</taxon>
    </lineage>
</organism>
<proteinExistence type="inferred from homology"/>
<reference evidence="10 11" key="1">
    <citation type="journal article" date="2018" name="Environ. Microbiol.">
        <title>Novel energy conservation strategies and behaviour of Pelotomaculum schinkii driving syntrophic propionate catabolism.</title>
        <authorList>
            <person name="Hidalgo-Ahumada C.A.P."/>
            <person name="Nobu M.K."/>
            <person name="Narihiro T."/>
            <person name="Tamaki H."/>
            <person name="Liu W.T."/>
            <person name="Kamagata Y."/>
            <person name="Stams A.J.M."/>
            <person name="Imachi H."/>
            <person name="Sousa D.Z."/>
        </authorList>
    </citation>
    <scope>NUCLEOTIDE SEQUENCE [LARGE SCALE GENOMIC DNA]</scope>
    <source>
        <strain evidence="10 11">HH</strain>
    </source>
</reference>
<feature type="transmembrane region" description="Helical" evidence="8">
    <location>
        <begin position="275"/>
        <end position="293"/>
    </location>
</feature>
<evidence type="ECO:0000313" key="11">
    <source>
        <dbReference type="Proteomes" id="UP000298324"/>
    </source>
</evidence>
<feature type="transmembrane region" description="Helical" evidence="8">
    <location>
        <begin position="133"/>
        <end position="150"/>
    </location>
</feature>
<feature type="transmembrane region" description="Helical" evidence="8">
    <location>
        <begin position="180"/>
        <end position="201"/>
    </location>
</feature>
<feature type="transmembrane region" description="Helical" evidence="8">
    <location>
        <begin position="80"/>
        <end position="99"/>
    </location>
</feature>
<dbReference type="RefSeq" id="WP_190240055.1">
    <property type="nucleotide sequence ID" value="NZ_QFGA01000001.1"/>
</dbReference>
<feature type="transmembrane region" description="Helical" evidence="8">
    <location>
        <begin position="12"/>
        <end position="30"/>
    </location>
</feature>
<dbReference type="PANTHER" id="PTHR22911">
    <property type="entry name" value="ACYL-MALONYL CONDENSING ENZYME-RELATED"/>
    <property type="match status" value="1"/>
</dbReference>
<keyword evidence="3" id="KW-0813">Transport</keyword>
<feature type="transmembrane region" description="Helical" evidence="8">
    <location>
        <begin position="111"/>
        <end position="128"/>
    </location>
</feature>
<dbReference type="PANTHER" id="PTHR22911:SF137">
    <property type="entry name" value="SOLUTE CARRIER FAMILY 35 MEMBER G2-RELATED"/>
    <property type="match status" value="1"/>
</dbReference>
<dbReference type="GO" id="GO:0005886">
    <property type="term" value="C:plasma membrane"/>
    <property type="evidence" value="ECO:0007669"/>
    <property type="project" value="UniProtKB-SubCell"/>
</dbReference>
<dbReference type="SUPFAM" id="SSF103481">
    <property type="entry name" value="Multidrug resistance efflux transporter EmrE"/>
    <property type="match status" value="2"/>
</dbReference>
<evidence type="ECO:0000256" key="5">
    <source>
        <dbReference type="ARBA" id="ARBA00022692"/>
    </source>
</evidence>
<keyword evidence="7 8" id="KW-0472">Membrane</keyword>
<comment type="caution">
    <text evidence="10">The sequence shown here is derived from an EMBL/GenBank/DDBJ whole genome shotgun (WGS) entry which is preliminary data.</text>
</comment>
<name>A0A4Y7RI75_9FIRM</name>